<dbReference type="Proteomes" id="UP001162480">
    <property type="component" value="Chromosome 3"/>
</dbReference>
<evidence type="ECO:0000313" key="1">
    <source>
        <dbReference type="EMBL" id="CAI9718927.1"/>
    </source>
</evidence>
<reference evidence="1" key="1">
    <citation type="submission" date="2023-08" db="EMBL/GenBank/DDBJ databases">
        <authorList>
            <person name="Alioto T."/>
            <person name="Alioto T."/>
            <person name="Gomez Garrido J."/>
        </authorList>
    </citation>
    <scope>NUCLEOTIDE SEQUENCE</scope>
</reference>
<sequence length="137" mass="15743">MELLITNEVSTEIIAVGSEASFGNVTYFNRFTQRNEQKQGEKNENHSYSLRNQQSKLQLIAWSLAVDIQEFLVEQMSFKKTEQDRLFHLEINFYENYNDTEFHLHKAIIVRQDLKSTELHTAAAASSSSSSSSSSFI</sequence>
<name>A0AA36EZK4_OCTVU</name>
<dbReference type="EMBL" id="OX597816">
    <property type="protein sequence ID" value="CAI9718927.1"/>
    <property type="molecule type" value="Genomic_DNA"/>
</dbReference>
<organism evidence="1 2">
    <name type="scientific">Octopus vulgaris</name>
    <name type="common">Common octopus</name>
    <dbReference type="NCBI Taxonomy" id="6645"/>
    <lineage>
        <taxon>Eukaryota</taxon>
        <taxon>Metazoa</taxon>
        <taxon>Spiralia</taxon>
        <taxon>Lophotrochozoa</taxon>
        <taxon>Mollusca</taxon>
        <taxon>Cephalopoda</taxon>
        <taxon>Coleoidea</taxon>
        <taxon>Octopodiformes</taxon>
        <taxon>Octopoda</taxon>
        <taxon>Incirrata</taxon>
        <taxon>Octopodidae</taxon>
        <taxon>Octopus</taxon>
    </lineage>
</organism>
<evidence type="ECO:0000313" key="2">
    <source>
        <dbReference type="Proteomes" id="UP001162480"/>
    </source>
</evidence>
<keyword evidence="2" id="KW-1185">Reference proteome</keyword>
<dbReference type="AlphaFoldDB" id="A0AA36EZK4"/>
<accession>A0AA36EZK4</accession>
<gene>
    <name evidence="1" type="ORF">OCTVUL_1B030643</name>
</gene>
<protein>
    <submittedName>
        <fullName evidence="1">Uncharacterized protein</fullName>
    </submittedName>
</protein>
<proteinExistence type="predicted"/>